<dbReference type="InterPro" id="IPR027417">
    <property type="entry name" value="P-loop_NTPase"/>
</dbReference>
<dbReference type="Proteomes" id="UP000217784">
    <property type="component" value="Unassembled WGS sequence"/>
</dbReference>
<evidence type="ECO:0000313" key="6">
    <source>
        <dbReference type="Proteomes" id="UP000217784"/>
    </source>
</evidence>
<dbReference type="GO" id="GO:0016787">
    <property type="term" value="F:hydrolase activity"/>
    <property type="evidence" value="ECO:0007669"/>
    <property type="project" value="UniProtKB-KW"/>
</dbReference>
<comment type="caution">
    <text evidence="5">The sequence shown here is derived from an EMBL/GenBank/DDBJ whole genome shotgun (WGS) entry which is preliminary data.</text>
</comment>
<dbReference type="InterPro" id="IPR001650">
    <property type="entry name" value="Helicase_C-like"/>
</dbReference>
<dbReference type="SUPFAM" id="SSF52540">
    <property type="entry name" value="P-loop containing nucleoside triphosphate hydrolases"/>
    <property type="match status" value="2"/>
</dbReference>
<accession>A0A2A2H8A0</accession>
<dbReference type="AlphaFoldDB" id="A0A2A2H8A0"/>
<dbReference type="SUPFAM" id="SSF56024">
    <property type="entry name" value="Phospholipase D/nuclease"/>
    <property type="match status" value="1"/>
</dbReference>
<dbReference type="SMART" id="SM00487">
    <property type="entry name" value="DEXDc"/>
    <property type="match status" value="1"/>
</dbReference>
<feature type="domain" description="PLD phosphodiesterase" evidence="2">
    <location>
        <begin position="115"/>
        <end position="141"/>
    </location>
</feature>
<evidence type="ECO:0008006" key="7">
    <source>
        <dbReference type="Google" id="ProtNLM"/>
    </source>
</evidence>
<dbReference type="EMBL" id="LMVM01000005">
    <property type="protein sequence ID" value="PAV05483.1"/>
    <property type="molecule type" value="Genomic_DNA"/>
</dbReference>
<dbReference type="InterPro" id="IPR000330">
    <property type="entry name" value="SNF2_N"/>
</dbReference>
<dbReference type="InterPro" id="IPR014001">
    <property type="entry name" value="Helicase_ATP-bd"/>
</dbReference>
<dbReference type="Gene3D" id="3.40.50.10810">
    <property type="entry name" value="Tandem AAA-ATPase domain"/>
    <property type="match status" value="1"/>
</dbReference>
<dbReference type="InterPro" id="IPR038718">
    <property type="entry name" value="SNF2-like_sf"/>
</dbReference>
<proteinExistence type="predicted"/>
<evidence type="ECO:0000313" key="5">
    <source>
        <dbReference type="EMBL" id="PAV05483.1"/>
    </source>
</evidence>
<dbReference type="Pfam" id="PF00176">
    <property type="entry name" value="SNF2-rel_dom"/>
    <property type="match status" value="1"/>
</dbReference>
<dbReference type="Gene3D" id="3.40.50.300">
    <property type="entry name" value="P-loop containing nucleotide triphosphate hydrolases"/>
    <property type="match status" value="1"/>
</dbReference>
<dbReference type="PROSITE" id="PS50035">
    <property type="entry name" value="PLD"/>
    <property type="match status" value="1"/>
</dbReference>
<organism evidence="5 6">
    <name type="scientific">Methanobacterium bryantii</name>
    <dbReference type="NCBI Taxonomy" id="2161"/>
    <lineage>
        <taxon>Archaea</taxon>
        <taxon>Methanobacteriati</taxon>
        <taxon>Methanobacteriota</taxon>
        <taxon>Methanomada group</taxon>
        <taxon>Methanobacteria</taxon>
        <taxon>Methanobacteriales</taxon>
        <taxon>Methanobacteriaceae</taxon>
        <taxon>Methanobacterium</taxon>
    </lineage>
</organism>
<dbReference type="PANTHER" id="PTHR45766">
    <property type="entry name" value="DNA ANNEALING HELICASE AND ENDONUCLEASE ZRANB3 FAMILY MEMBER"/>
    <property type="match status" value="1"/>
</dbReference>
<name>A0A2A2H8A0_METBR</name>
<dbReference type="Gene3D" id="3.30.870.10">
    <property type="entry name" value="Endonuclease Chain A"/>
    <property type="match status" value="1"/>
</dbReference>
<dbReference type="GO" id="GO:0140097">
    <property type="term" value="F:catalytic activity, acting on DNA"/>
    <property type="evidence" value="ECO:0007669"/>
    <property type="project" value="UniProtKB-ARBA"/>
</dbReference>
<evidence type="ECO:0000259" key="3">
    <source>
        <dbReference type="PROSITE" id="PS51192"/>
    </source>
</evidence>
<keyword evidence="6" id="KW-1185">Reference proteome</keyword>
<reference evidence="5 6" key="1">
    <citation type="journal article" date="2017" name="BMC Genomics">
        <title>Genomic analysis of methanogenic archaea reveals a shift towards energy conservation.</title>
        <authorList>
            <person name="Gilmore S.P."/>
            <person name="Henske J.K."/>
            <person name="Sexton J.A."/>
            <person name="Solomon K.V."/>
            <person name="Seppala S."/>
            <person name="Yoo J.I."/>
            <person name="Huyett L.M."/>
            <person name="Pressman A."/>
            <person name="Cogan J.Z."/>
            <person name="Kivenson V."/>
            <person name="Peng X."/>
            <person name="Tan Y."/>
            <person name="Valentine D.L."/>
            <person name="O'Malley M.A."/>
        </authorList>
    </citation>
    <scope>NUCLEOTIDE SEQUENCE [LARGE SCALE GENOMIC DNA]</scope>
    <source>
        <strain evidence="5 6">M.o.H.</strain>
    </source>
</reference>
<dbReference type="PANTHER" id="PTHR45766:SF6">
    <property type="entry name" value="SWI_SNF-RELATED MATRIX-ASSOCIATED ACTIN-DEPENDENT REGULATOR OF CHROMATIN SUBFAMILY A-LIKE PROTEIN 1"/>
    <property type="match status" value="1"/>
</dbReference>
<dbReference type="PROSITE" id="PS51192">
    <property type="entry name" value="HELICASE_ATP_BIND_1"/>
    <property type="match status" value="1"/>
</dbReference>
<keyword evidence="1" id="KW-0378">Hydrolase</keyword>
<dbReference type="GO" id="GO:0005524">
    <property type="term" value="F:ATP binding"/>
    <property type="evidence" value="ECO:0007669"/>
    <property type="project" value="InterPro"/>
</dbReference>
<dbReference type="SMART" id="SM00490">
    <property type="entry name" value="HELICc"/>
    <property type="match status" value="1"/>
</dbReference>
<dbReference type="InterPro" id="IPR001736">
    <property type="entry name" value="PLipase_D/transphosphatidylase"/>
</dbReference>
<dbReference type="PROSITE" id="PS51194">
    <property type="entry name" value="HELICASE_CTER"/>
    <property type="match status" value="1"/>
</dbReference>
<dbReference type="GO" id="GO:0120545">
    <property type="term" value="F:nucleic acid conformation isomerase activity"/>
    <property type="evidence" value="ECO:0007669"/>
    <property type="project" value="UniProtKB-ARBA"/>
</dbReference>
<feature type="domain" description="Helicase C-terminal" evidence="4">
    <location>
        <begin position="640"/>
        <end position="796"/>
    </location>
</feature>
<evidence type="ECO:0000259" key="4">
    <source>
        <dbReference type="PROSITE" id="PS51194"/>
    </source>
</evidence>
<dbReference type="CDD" id="cd18793">
    <property type="entry name" value="SF2_C_SNF"/>
    <property type="match status" value="1"/>
</dbReference>
<protein>
    <recommendedName>
        <fullName evidence="7">Helicase</fullName>
    </recommendedName>
</protein>
<dbReference type="GO" id="GO:0003677">
    <property type="term" value="F:DNA binding"/>
    <property type="evidence" value="ECO:0007669"/>
    <property type="project" value="InterPro"/>
</dbReference>
<evidence type="ECO:0000256" key="1">
    <source>
        <dbReference type="ARBA" id="ARBA00022801"/>
    </source>
</evidence>
<feature type="domain" description="Helicase ATP-binding" evidence="3">
    <location>
        <begin position="239"/>
        <end position="395"/>
    </location>
</feature>
<dbReference type="Pfam" id="PF00271">
    <property type="entry name" value="Helicase_C"/>
    <property type="match status" value="1"/>
</dbReference>
<gene>
    <name evidence="5" type="ORF">ASJ80_09415</name>
</gene>
<dbReference type="InterPro" id="IPR049730">
    <property type="entry name" value="SNF2/RAD54-like_C"/>
</dbReference>
<evidence type="ECO:0000259" key="2">
    <source>
        <dbReference type="PROSITE" id="PS50035"/>
    </source>
</evidence>
<sequence>MMLRSEIIDNSSENNLLTFLRDSLKDNYNTKFDIATAFFEIKAYGLIKDELDGVEKFRLLLGKMPEMRTNSTLGDILKEDVMKEIKGMDLSKENDDIGSAFINFLERDNVEIRLFEDFLHAKTYIFEDRVIIGSSNFTVPGLTRFGELNKWGMKSEADHIRKEWFEKFWTHSRDFKQELLALIEESRFGSREYTPYEIFIKTLYEFQKDDIQAQEFIEDKGNSLVNLAEFQEDAIYRVLSRLDKYGGVIVADSVGLGKTHIALKVIEHFHIQQRKNRPLIICPAQIRDLVWRKELKDKVLPEYIISQEEIGSQNFLDKVKESVGGNLGEIELIVVDESHNFRNPMSNRWEHLFQLINDHITPASGKKPKILFLTATPINNGAWDLYWQIMLLLSMDRTAFIKENIPDLFEFFKQAENSPNLLNDLLNEISIRRTRDYILKNYPNAYIGNDKSNKITFPERKLENINYQLDKTYNGMYNEIADIISNKLTMAYYKMLEYRIGGIETEEERLQLGRMISVGGIFRTILLKRLESSVNAFKISINRQISFLEYLKKCIENGKIINKTEFSKILKNFECLSSDDVDEYFSSGEQLDNLELTDFNKDNYAYDDLMKDLDTDIGLFRSILNKVNTIGPEDDSKLEVLKEKLLELSKEGQIILFAYYADTLDYIYEEIIKDPRFKELTIEAVSSSGKTSRSGNQRVKLVNRFTGGKIDILLSTDVLSEGQNLQSAKFLINYDLHWNPTRMIQRAGRIDRIGSPYKKIYICNFFPEQELEELLNLLKILKNKINNINDSLGLDGSVLGEKINTKVFGIIRAIKDKDKSVFEELEDESFAGGEKFYQPLKDFMKEKSQEELQKIPYGVYSGLKDGEFAGIFFYYKYGDDFHYWYLYDLNKEVFLTNKSQIFDFVSCDFNEKRWVPDFFDKVYEINEYILGDIEKTYKSIELKTKESLMQAWSSSMSTKFLKSMLDAIGWEVEEYLNEYPADNEIQNSWDKVQEQIVYIPHTKKGLQKLRKIWKEYKNHYDWKKTLMELDEYVESKSALDKNTLEPFDKSKLQLITIDYIS</sequence>